<dbReference type="InterPro" id="IPR023346">
    <property type="entry name" value="Lysozyme-like_dom_sf"/>
</dbReference>
<dbReference type="InterPro" id="IPR008258">
    <property type="entry name" value="Transglycosylase_SLT_dom_1"/>
</dbReference>
<dbReference type="CDD" id="cd00254">
    <property type="entry name" value="LT-like"/>
    <property type="match status" value="1"/>
</dbReference>
<dbReference type="Gene3D" id="1.10.530.10">
    <property type="match status" value="1"/>
</dbReference>
<dbReference type="SUPFAM" id="SSF53955">
    <property type="entry name" value="Lysozyme-like"/>
    <property type="match status" value="1"/>
</dbReference>
<evidence type="ECO:0000313" key="4">
    <source>
        <dbReference type="Proteomes" id="UP001200470"/>
    </source>
</evidence>
<reference evidence="3 4" key="1">
    <citation type="submission" date="2020-12" db="EMBL/GenBank/DDBJ databases">
        <title>Whole genome sequences of gut porcine anaerobes.</title>
        <authorList>
            <person name="Kubasova T."/>
            <person name="Jahodarova E."/>
            <person name="Rychlik I."/>
        </authorList>
    </citation>
    <scope>NUCLEOTIDE SEQUENCE [LARGE SCALE GENOMIC DNA]</scope>
    <source>
        <strain evidence="3 4">An925</strain>
    </source>
</reference>
<dbReference type="EMBL" id="JADYTN010000001">
    <property type="protein sequence ID" value="MCF2562612.1"/>
    <property type="molecule type" value="Genomic_DNA"/>
</dbReference>
<protein>
    <submittedName>
        <fullName evidence="3">Lytic transglycosylase domain-containing protein</fullName>
    </submittedName>
</protein>
<accession>A0ABS9CBW4</accession>
<feature type="domain" description="Transglycosylase SLT" evidence="2">
    <location>
        <begin position="30"/>
        <end position="137"/>
    </location>
</feature>
<feature type="chain" id="PRO_5045051109" evidence="1">
    <location>
        <begin position="25"/>
        <end position="143"/>
    </location>
</feature>
<evidence type="ECO:0000313" key="3">
    <source>
        <dbReference type="EMBL" id="MCF2562612.1"/>
    </source>
</evidence>
<name>A0ABS9CBW4_9BACT</name>
<feature type="signal peptide" evidence="1">
    <location>
        <begin position="1"/>
        <end position="24"/>
    </location>
</feature>
<proteinExistence type="predicted"/>
<evidence type="ECO:0000259" key="2">
    <source>
        <dbReference type="Pfam" id="PF01464"/>
    </source>
</evidence>
<comment type="caution">
    <text evidence="3">The sequence shown here is derived from an EMBL/GenBank/DDBJ whole genome shotgun (WGS) entry which is preliminary data.</text>
</comment>
<sequence length="143" mass="16367">MTKIARNVLITLAIMMACSINASAGTKNNERSFDWTPVISAIIQVESQGNPKAVSGKSCGIMQITPICVKECNRILQMRQSKKRYTMNDRFNAKKSKEMFLLIQSFYNKANNVEYAIRAWNGGHNYSKRATQNYYEKVLRQMN</sequence>
<dbReference type="RefSeq" id="WP_094390256.1">
    <property type="nucleotide sequence ID" value="NZ_JADYTN010000001.1"/>
</dbReference>
<dbReference type="Pfam" id="PF01464">
    <property type="entry name" value="SLT"/>
    <property type="match status" value="1"/>
</dbReference>
<dbReference type="Proteomes" id="UP001200470">
    <property type="component" value="Unassembled WGS sequence"/>
</dbReference>
<evidence type="ECO:0000256" key="1">
    <source>
        <dbReference type="SAM" id="SignalP"/>
    </source>
</evidence>
<gene>
    <name evidence="3" type="ORF">I6E12_00580</name>
</gene>
<dbReference type="PROSITE" id="PS51257">
    <property type="entry name" value="PROKAR_LIPOPROTEIN"/>
    <property type="match status" value="1"/>
</dbReference>
<keyword evidence="4" id="KW-1185">Reference proteome</keyword>
<organism evidence="3 4">
    <name type="scientific">Xylanibacter brevis</name>
    <dbReference type="NCBI Taxonomy" id="83231"/>
    <lineage>
        <taxon>Bacteria</taxon>
        <taxon>Pseudomonadati</taxon>
        <taxon>Bacteroidota</taxon>
        <taxon>Bacteroidia</taxon>
        <taxon>Bacteroidales</taxon>
        <taxon>Prevotellaceae</taxon>
        <taxon>Xylanibacter</taxon>
    </lineage>
</organism>
<keyword evidence="1" id="KW-0732">Signal</keyword>